<organism evidence="9 10">
    <name type="scientific">Paenacidovorax monticola</name>
    <dbReference type="NCBI Taxonomy" id="1926868"/>
    <lineage>
        <taxon>Bacteria</taxon>
        <taxon>Pseudomonadati</taxon>
        <taxon>Pseudomonadota</taxon>
        <taxon>Betaproteobacteria</taxon>
        <taxon>Burkholderiales</taxon>
        <taxon>Comamonadaceae</taxon>
        <taxon>Paenacidovorax</taxon>
    </lineage>
</organism>
<name>A0A7H0HIF5_9BURK</name>
<evidence type="ECO:0000256" key="4">
    <source>
        <dbReference type="ARBA" id="ARBA00022833"/>
    </source>
</evidence>
<protein>
    <submittedName>
        <fullName evidence="9">M48 family metalloprotease</fullName>
    </submittedName>
</protein>
<dbReference type="InterPro" id="IPR001915">
    <property type="entry name" value="Peptidase_M48"/>
</dbReference>
<dbReference type="Pfam" id="PF01435">
    <property type="entry name" value="Peptidase_M48"/>
    <property type="match status" value="1"/>
</dbReference>
<dbReference type="AlphaFoldDB" id="A0A7H0HIF5"/>
<proteinExistence type="inferred from homology"/>
<feature type="domain" description="Peptidase M48" evidence="8">
    <location>
        <begin position="103"/>
        <end position="288"/>
    </location>
</feature>
<evidence type="ECO:0000259" key="8">
    <source>
        <dbReference type="Pfam" id="PF01435"/>
    </source>
</evidence>
<evidence type="ECO:0000256" key="7">
    <source>
        <dbReference type="SAM" id="SignalP"/>
    </source>
</evidence>
<dbReference type="Proteomes" id="UP000516057">
    <property type="component" value="Chromosome"/>
</dbReference>
<accession>A0A7H0HIF5</accession>
<keyword evidence="4 6" id="KW-0862">Zinc</keyword>
<keyword evidence="3 6" id="KW-0378">Hydrolase</keyword>
<dbReference type="PROSITE" id="PS51257">
    <property type="entry name" value="PROKAR_LIPOPROTEIN"/>
    <property type="match status" value="1"/>
</dbReference>
<feature type="signal peptide" evidence="7">
    <location>
        <begin position="1"/>
        <end position="22"/>
    </location>
</feature>
<dbReference type="PANTHER" id="PTHR22726:SF1">
    <property type="entry name" value="METALLOENDOPEPTIDASE OMA1, MITOCHONDRIAL"/>
    <property type="match status" value="1"/>
</dbReference>
<gene>
    <name evidence="9" type="ORF">H9L24_05465</name>
</gene>
<evidence type="ECO:0000256" key="1">
    <source>
        <dbReference type="ARBA" id="ARBA00022670"/>
    </source>
</evidence>
<keyword evidence="1 6" id="KW-0645">Protease</keyword>
<comment type="similarity">
    <text evidence="6">Belongs to the peptidase M48 family.</text>
</comment>
<keyword evidence="7" id="KW-0732">Signal</keyword>
<comment type="cofactor">
    <cofactor evidence="6">
        <name>Zn(2+)</name>
        <dbReference type="ChEBI" id="CHEBI:29105"/>
    </cofactor>
    <text evidence="6">Binds 1 zinc ion per subunit.</text>
</comment>
<dbReference type="InterPro" id="IPR051156">
    <property type="entry name" value="Mito/Outer_Membr_Metalloprot"/>
</dbReference>
<dbReference type="GO" id="GO:0016020">
    <property type="term" value="C:membrane"/>
    <property type="evidence" value="ECO:0007669"/>
    <property type="project" value="TreeGrafter"/>
</dbReference>
<sequence>MQKKKHWKTWAVAMAAAALLTGCETMPSAVNSLGGAGGLTSAFNNVMGGGKGGSGLNNGIQDVIGGASAAFKDYSAEEQRALGTEFSSVLLGARPLLRNDAVQRYVNQVGWWVALQAEMPKDKDGKDIQFAWRFGVIDSDAVNAYATPGGYVFVTVGLLRKLNNEAELAGVLGHEIAHVVRGHYLSALKKGGFTQIAGGIIQARANNAAVSSAMVNAVRNIYAKGLDQSDEFDADRQGLLYAARAGYQAAGLPTVLQMYATTGTGADANYQMLLSTHPAPAERATRLQPLLAGKFASASNVTNEARYVAIRQQL</sequence>
<dbReference type="RefSeq" id="WP_187737302.1">
    <property type="nucleotide sequence ID" value="NZ_CP060790.1"/>
</dbReference>
<keyword evidence="10" id="KW-1185">Reference proteome</keyword>
<keyword evidence="2" id="KW-0479">Metal-binding</keyword>
<evidence type="ECO:0000256" key="6">
    <source>
        <dbReference type="RuleBase" id="RU003983"/>
    </source>
</evidence>
<dbReference type="PANTHER" id="PTHR22726">
    <property type="entry name" value="METALLOENDOPEPTIDASE OMA1"/>
    <property type="match status" value="1"/>
</dbReference>
<evidence type="ECO:0000256" key="5">
    <source>
        <dbReference type="ARBA" id="ARBA00023049"/>
    </source>
</evidence>
<dbReference type="EMBL" id="CP060790">
    <property type="protein sequence ID" value="QNP60321.1"/>
    <property type="molecule type" value="Genomic_DNA"/>
</dbReference>
<keyword evidence="5 6" id="KW-0482">Metalloprotease</keyword>
<dbReference type="Gene3D" id="3.30.2010.10">
    <property type="entry name" value="Metalloproteases ('zincins'), catalytic domain"/>
    <property type="match status" value="1"/>
</dbReference>
<evidence type="ECO:0000313" key="9">
    <source>
        <dbReference type="EMBL" id="QNP60321.1"/>
    </source>
</evidence>
<dbReference type="GO" id="GO:0046872">
    <property type="term" value="F:metal ion binding"/>
    <property type="evidence" value="ECO:0007669"/>
    <property type="project" value="UniProtKB-KW"/>
</dbReference>
<dbReference type="KEGG" id="amon:H9L24_05465"/>
<evidence type="ECO:0000256" key="2">
    <source>
        <dbReference type="ARBA" id="ARBA00022723"/>
    </source>
</evidence>
<reference evidence="9 10" key="1">
    <citation type="submission" date="2020-08" db="EMBL/GenBank/DDBJ databases">
        <title>Genome sequence of Acidovorax monticola KACC 19171T.</title>
        <authorList>
            <person name="Hyun D.-W."/>
            <person name="Bae J.-W."/>
        </authorList>
    </citation>
    <scope>NUCLEOTIDE SEQUENCE [LARGE SCALE GENOMIC DNA]</scope>
    <source>
        <strain evidence="9 10">KACC 19171</strain>
    </source>
</reference>
<feature type="chain" id="PRO_5028909883" evidence="7">
    <location>
        <begin position="23"/>
        <end position="314"/>
    </location>
</feature>
<evidence type="ECO:0000256" key="3">
    <source>
        <dbReference type="ARBA" id="ARBA00022801"/>
    </source>
</evidence>
<evidence type="ECO:0000313" key="10">
    <source>
        <dbReference type="Proteomes" id="UP000516057"/>
    </source>
</evidence>
<dbReference type="GO" id="GO:0051603">
    <property type="term" value="P:proteolysis involved in protein catabolic process"/>
    <property type="evidence" value="ECO:0007669"/>
    <property type="project" value="TreeGrafter"/>
</dbReference>
<dbReference type="GO" id="GO:0004222">
    <property type="term" value="F:metalloendopeptidase activity"/>
    <property type="evidence" value="ECO:0007669"/>
    <property type="project" value="InterPro"/>
</dbReference>